<reference evidence="4" key="1">
    <citation type="submission" date="2016-10" db="EMBL/GenBank/DDBJ databases">
        <authorList>
            <person name="Varghese N."/>
            <person name="Submissions S."/>
        </authorList>
    </citation>
    <scope>NUCLEOTIDE SEQUENCE [LARGE SCALE GENOMIC DNA]</scope>
    <source>
        <strain evidence="4">CGMCC 4.7047</strain>
    </source>
</reference>
<organism evidence="3 4">
    <name type="scientific">Streptomyces harbinensis</name>
    <dbReference type="NCBI Taxonomy" id="1176198"/>
    <lineage>
        <taxon>Bacteria</taxon>
        <taxon>Bacillati</taxon>
        <taxon>Actinomycetota</taxon>
        <taxon>Actinomycetes</taxon>
        <taxon>Kitasatosporales</taxon>
        <taxon>Streptomycetaceae</taxon>
        <taxon>Streptomyces</taxon>
    </lineage>
</organism>
<feature type="region of interest" description="Disordered" evidence="1">
    <location>
        <begin position="736"/>
        <end position="766"/>
    </location>
</feature>
<gene>
    <name evidence="3" type="ORF">SAMN05444716_10268</name>
</gene>
<keyword evidence="4" id="KW-1185">Reference proteome</keyword>
<feature type="transmembrane region" description="Helical" evidence="2">
    <location>
        <begin position="292"/>
        <end position="310"/>
    </location>
</feature>
<keyword evidence="2" id="KW-0472">Membrane</keyword>
<name>A0A1I6QJN0_9ACTN</name>
<sequence length="766" mass="81358">MNTSPEPAVELLVHGVGGTTPQKMLEDPRTTRVTGDNTASLHRRTDDAADRPWSDTTPSREAYSWSNLTSGNGARALWLLLLPFMVVNLAHWMRPDVRGTRRTQRLYDLLVRLIALSLTVLLVAGACSAALDLLAWQCGASAACTAHTSWLGFWGPDGGWWAQPGRRLALAATVPLALVALLWWLSHRTWSAYESASPPVRALPDGPDRPLLSLPGFWYGRTLVSRLRAAHTAAGLLTVTAVLLTATGTFDRTVGWWLLATLTAAGWIAVAAMEPGHGRSEEEPDESETPVLVGRLPWAALALLAVTLVHTGWSRPHWEAEGALPAGDGFYPVLAIVQGALVLGLALTAFWLHRNAPRMDRGALLGLGGASVAMIACALAGMLTGAVVQWLGAWLEPGSASTGAPGAVIAGPPVQLSWQSSTIPALLVVLLVLGAAALRSVLRRRAALEPGVRGRYPDESCAPDRERSRAIASAIARAGATDSAPKLIGWLTAASVVLGLAVVAGALTGKPPAVVAADAPGPVAAFAEFSQTLGAWLAGILVLALLAVGRRAYKDAGARRTVGILWDVGTFWPRAAHPFAPPCYAERAVPDLSWRMGTWIDATGGRVIISGHSQGSVLAAAAVWQLDPATRSRVALLTYGSPLERLYSRWFPAYFGARRLAALEEEMPCWSNLWRETDPIGGPVGRPSVDVGPLPDPLHYGRNLRRPLPEPILGHGDYAADPAFAETRAALFHRLAGGRPEPAVPRQPAAREGLDAGEPEPERPGP</sequence>
<dbReference type="EMBL" id="FPAB01000002">
    <property type="protein sequence ID" value="SFS52498.1"/>
    <property type="molecule type" value="Genomic_DNA"/>
</dbReference>
<evidence type="ECO:0000256" key="1">
    <source>
        <dbReference type="SAM" id="MobiDB-lite"/>
    </source>
</evidence>
<feature type="compositionally biased region" description="Polar residues" evidence="1">
    <location>
        <begin position="54"/>
        <end position="64"/>
    </location>
</feature>
<protein>
    <recommendedName>
        <fullName evidence="5">Integral membrane protein</fullName>
    </recommendedName>
</protein>
<feature type="transmembrane region" description="Helical" evidence="2">
    <location>
        <begin position="106"/>
        <end position="131"/>
    </location>
</feature>
<proteinExistence type="predicted"/>
<keyword evidence="2" id="KW-1133">Transmembrane helix</keyword>
<dbReference type="InterPro" id="IPR029058">
    <property type="entry name" value="AB_hydrolase_fold"/>
</dbReference>
<dbReference type="SUPFAM" id="SSF53474">
    <property type="entry name" value="alpha/beta-Hydrolases"/>
    <property type="match status" value="1"/>
</dbReference>
<keyword evidence="2" id="KW-0812">Transmembrane</keyword>
<feature type="compositionally biased region" description="Polar residues" evidence="1">
    <location>
        <begin position="31"/>
        <end position="40"/>
    </location>
</feature>
<feature type="transmembrane region" description="Helical" evidence="2">
    <location>
        <begin position="76"/>
        <end position="94"/>
    </location>
</feature>
<evidence type="ECO:0000313" key="3">
    <source>
        <dbReference type="EMBL" id="SFS52498.1"/>
    </source>
</evidence>
<feature type="compositionally biased region" description="Basic and acidic residues" evidence="1">
    <location>
        <begin position="43"/>
        <end position="53"/>
    </location>
</feature>
<accession>A0A1I6QJN0</accession>
<evidence type="ECO:0000313" key="4">
    <source>
        <dbReference type="Proteomes" id="UP000198873"/>
    </source>
</evidence>
<evidence type="ECO:0000256" key="2">
    <source>
        <dbReference type="SAM" id="Phobius"/>
    </source>
</evidence>
<feature type="transmembrane region" description="Helical" evidence="2">
    <location>
        <begin position="254"/>
        <end position="272"/>
    </location>
</feature>
<feature type="transmembrane region" description="Helical" evidence="2">
    <location>
        <begin position="229"/>
        <end position="248"/>
    </location>
</feature>
<feature type="transmembrane region" description="Helical" evidence="2">
    <location>
        <begin position="330"/>
        <end position="352"/>
    </location>
</feature>
<feature type="transmembrane region" description="Helical" evidence="2">
    <location>
        <begin position="487"/>
        <end position="509"/>
    </location>
</feature>
<feature type="transmembrane region" description="Helical" evidence="2">
    <location>
        <begin position="364"/>
        <end position="391"/>
    </location>
</feature>
<feature type="transmembrane region" description="Helical" evidence="2">
    <location>
        <begin position="423"/>
        <end position="442"/>
    </location>
</feature>
<feature type="transmembrane region" description="Helical" evidence="2">
    <location>
        <begin position="529"/>
        <end position="549"/>
    </location>
</feature>
<evidence type="ECO:0008006" key="5">
    <source>
        <dbReference type="Google" id="ProtNLM"/>
    </source>
</evidence>
<dbReference type="RefSeq" id="WP_093842264.1">
    <property type="nucleotide sequence ID" value="NZ_FPAB01000002.1"/>
</dbReference>
<dbReference type="AlphaFoldDB" id="A0A1I6QJN0"/>
<feature type="transmembrane region" description="Helical" evidence="2">
    <location>
        <begin position="168"/>
        <end position="185"/>
    </location>
</feature>
<dbReference type="STRING" id="1176198.SAMN05444716_10268"/>
<dbReference type="Proteomes" id="UP000198873">
    <property type="component" value="Unassembled WGS sequence"/>
</dbReference>
<feature type="region of interest" description="Disordered" evidence="1">
    <location>
        <begin position="17"/>
        <end position="64"/>
    </location>
</feature>